<reference evidence="4" key="1">
    <citation type="submission" date="2023-08" db="EMBL/GenBank/DDBJ databases">
        <authorList>
            <person name="Chen Y."/>
            <person name="Shah S."/>
            <person name="Dougan E. K."/>
            <person name="Thang M."/>
            <person name="Chan C."/>
        </authorList>
    </citation>
    <scope>NUCLEOTIDE SEQUENCE</scope>
</reference>
<dbReference type="Pfam" id="PF12796">
    <property type="entry name" value="Ank_2"/>
    <property type="match status" value="1"/>
</dbReference>
<feature type="repeat" description="ANK" evidence="3">
    <location>
        <begin position="193"/>
        <end position="225"/>
    </location>
</feature>
<dbReference type="PROSITE" id="PS50088">
    <property type="entry name" value="ANK_REPEAT"/>
    <property type="match status" value="1"/>
</dbReference>
<evidence type="ECO:0000256" key="2">
    <source>
        <dbReference type="ARBA" id="ARBA00023043"/>
    </source>
</evidence>
<dbReference type="PROSITE" id="PS50297">
    <property type="entry name" value="ANK_REP_REGION"/>
    <property type="match status" value="1"/>
</dbReference>
<dbReference type="Gene3D" id="1.25.40.20">
    <property type="entry name" value="Ankyrin repeat-containing domain"/>
    <property type="match status" value="1"/>
</dbReference>
<evidence type="ECO:0000256" key="1">
    <source>
        <dbReference type="ARBA" id="ARBA00022737"/>
    </source>
</evidence>
<dbReference type="PANTHER" id="PTHR24201">
    <property type="entry name" value="ANK_REP_REGION DOMAIN-CONTAINING PROTEIN"/>
    <property type="match status" value="1"/>
</dbReference>
<dbReference type="Proteomes" id="UP001178507">
    <property type="component" value="Unassembled WGS sequence"/>
</dbReference>
<dbReference type="InterPro" id="IPR050776">
    <property type="entry name" value="Ank_Repeat/CDKN_Inhibitor"/>
</dbReference>
<sequence length="247" mass="26802">MGTVMEERVKKMLGGNLKPEMKALMQDLGPDFKFPEWKYRMNKLDSCSSEGTTQFEGVGAGAGAAGYSGLGGGGAQSRRSVSLAGTIPTQSLLHELVGIDRMDKVAKQLDKGTDINVQDCMGETPLFWAVTGEAVDYLVREGAEIEHRNSLCGCSAFYKFASQGQHKTLKALARHLKKAGVLDKYVDEASSITQRSPLHAAAHNGFVHTVKELLSMGADKDMQDYLGKTALDLARNRGFEEVVTLLE</sequence>
<keyword evidence="5" id="KW-1185">Reference proteome</keyword>
<organism evidence="4 5">
    <name type="scientific">Effrenium voratum</name>
    <dbReference type="NCBI Taxonomy" id="2562239"/>
    <lineage>
        <taxon>Eukaryota</taxon>
        <taxon>Sar</taxon>
        <taxon>Alveolata</taxon>
        <taxon>Dinophyceae</taxon>
        <taxon>Suessiales</taxon>
        <taxon>Symbiodiniaceae</taxon>
        <taxon>Effrenium</taxon>
    </lineage>
</organism>
<accession>A0AA36N4J7</accession>
<gene>
    <name evidence="4" type="ORF">EVOR1521_LOCUS22270</name>
</gene>
<dbReference type="SMART" id="SM00248">
    <property type="entry name" value="ANK"/>
    <property type="match status" value="3"/>
</dbReference>
<dbReference type="Pfam" id="PF00023">
    <property type="entry name" value="Ank"/>
    <property type="match status" value="1"/>
</dbReference>
<dbReference type="EMBL" id="CAUJNA010003302">
    <property type="protein sequence ID" value="CAJ1398480.1"/>
    <property type="molecule type" value="Genomic_DNA"/>
</dbReference>
<dbReference type="SUPFAM" id="SSF48403">
    <property type="entry name" value="Ankyrin repeat"/>
    <property type="match status" value="1"/>
</dbReference>
<evidence type="ECO:0000313" key="5">
    <source>
        <dbReference type="Proteomes" id="UP001178507"/>
    </source>
</evidence>
<evidence type="ECO:0000256" key="3">
    <source>
        <dbReference type="PROSITE-ProRule" id="PRU00023"/>
    </source>
</evidence>
<name>A0AA36N4J7_9DINO</name>
<dbReference type="InterPro" id="IPR036770">
    <property type="entry name" value="Ankyrin_rpt-contain_sf"/>
</dbReference>
<proteinExistence type="predicted"/>
<dbReference type="PANTHER" id="PTHR24201:SF15">
    <property type="entry name" value="ANKYRIN REPEAT DOMAIN-CONTAINING PROTEIN 66"/>
    <property type="match status" value="1"/>
</dbReference>
<dbReference type="AlphaFoldDB" id="A0AA36N4J7"/>
<comment type="caution">
    <text evidence="4">The sequence shown here is derived from an EMBL/GenBank/DDBJ whole genome shotgun (WGS) entry which is preliminary data.</text>
</comment>
<dbReference type="InterPro" id="IPR002110">
    <property type="entry name" value="Ankyrin_rpt"/>
</dbReference>
<evidence type="ECO:0000313" key="4">
    <source>
        <dbReference type="EMBL" id="CAJ1398480.1"/>
    </source>
</evidence>
<keyword evidence="1" id="KW-0677">Repeat</keyword>
<protein>
    <submittedName>
        <fullName evidence="4">Uncharacterized protein</fullName>
    </submittedName>
</protein>
<keyword evidence="2 3" id="KW-0040">ANK repeat</keyword>